<dbReference type="AlphaFoldDB" id="A0A542YWB1"/>
<gene>
    <name evidence="8" type="ORF">FB467_3559</name>
</gene>
<proteinExistence type="inferred from homology"/>
<feature type="domain" description="EamA" evidence="7">
    <location>
        <begin position="18"/>
        <end position="145"/>
    </location>
</feature>
<organism evidence="8 9">
    <name type="scientific">Ornithinicoccus hortensis</name>
    <dbReference type="NCBI Taxonomy" id="82346"/>
    <lineage>
        <taxon>Bacteria</taxon>
        <taxon>Bacillati</taxon>
        <taxon>Actinomycetota</taxon>
        <taxon>Actinomycetes</taxon>
        <taxon>Micrococcales</taxon>
        <taxon>Intrasporangiaceae</taxon>
        <taxon>Ornithinicoccus</taxon>
    </lineage>
</organism>
<dbReference type="SUPFAM" id="SSF103481">
    <property type="entry name" value="Multidrug resistance efflux transporter EmrE"/>
    <property type="match status" value="2"/>
</dbReference>
<reference evidence="8 9" key="1">
    <citation type="submission" date="2019-06" db="EMBL/GenBank/DDBJ databases">
        <title>Sequencing the genomes of 1000 actinobacteria strains.</title>
        <authorList>
            <person name="Klenk H.-P."/>
        </authorList>
    </citation>
    <scope>NUCLEOTIDE SEQUENCE [LARGE SCALE GENOMIC DNA]</scope>
    <source>
        <strain evidence="8 9">DSM 12335</strain>
    </source>
</reference>
<comment type="subcellular location">
    <subcellularLocation>
        <location evidence="1">Membrane</location>
        <topology evidence="1">Multi-pass membrane protein</topology>
    </subcellularLocation>
</comment>
<keyword evidence="3 6" id="KW-0812">Transmembrane</keyword>
<evidence type="ECO:0000256" key="5">
    <source>
        <dbReference type="ARBA" id="ARBA00023136"/>
    </source>
</evidence>
<protein>
    <submittedName>
        <fullName evidence="8">Drug/metabolite transporter (DMT)-like permease</fullName>
    </submittedName>
</protein>
<feature type="transmembrane region" description="Helical" evidence="6">
    <location>
        <begin position="74"/>
        <end position="95"/>
    </location>
</feature>
<dbReference type="OrthoDB" id="5242975at2"/>
<feature type="transmembrane region" description="Helical" evidence="6">
    <location>
        <begin position="188"/>
        <end position="209"/>
    </location>
</feature>
<dbReference type="EMBL" id="VFOP01000001">
    <property type="protein sequence ID" value="TQL52376.1"/>
    <property type="molecule type" value="Genomic_DNA"/>
</dbReference>
<sequence length="322" mass="33409">MSTSSAPGSSSFTARDLSLLLGAGVMWGSSYLLIKIGLEGFAPETVAWLRLLFGVATLTMLPGARRGLQHRHDWWLVAVLGLVWMAVPFVLFPIAQQHIDSALAGMVNGAAPLFTALIAVLWFRNRPTTQVTAGLLVGFLGVVAIADPSVTGRATLLGILLVLAATVFFGVAFNLSGPLQGRNGALSVIWRAELVALAATTPTGVYGLTDSTPTWASLAAMVALGALCTGVAFYFFVTLVGRVGATRASVTVYLGPVVAIALGALLAGERVHPVALGGAALVLLGAYLTSRGTRARSRPLAQDGVRLLGTSRARTDRSSTAS</sequence>
<dbReference type="InterPro" id="IPR000620">
    <property type="entry name" value="EamA_dom"/>
</dbReference>
<comment type="caution">
    <text evidence="8">The sequence shown here is derived from an EMBL/GenBank/DDBJ whole genome shotgun (WGS) entry which is preliminary data.</text>
</comment>
<evidence type="ECO:0000256" key="4">
    <source>
        <dbReference type="ARBA" id="ARBA00022989"/>
    </source>
</evidence>
<feature type="transmembrane region" description="Helical" evidence="6">
    <location>
        <begin position="130"/>
        <end position="150"/>
    </location>
</feature>
<evidence type="ECO:0000313" key="8">
    <source>
        <dbReference type="EMBL" id="TQL52376.1"/>
    </source>
</evidence>
<feature type="domain" description="EamA" evidence="7">
    <location>
        <begin position="157"/>
        <end position="290"/>
    </location>
</feature>
<comment type="similarity">
    <text evidence="2">Belongs to the EamA transporter family.</text>
</comment>
<keyword evidence="9" id="KW-1185">Reference proteome</keyword>
<evidence type="ECO:0000313" key="9">
    <source>
        <dbReference type="Proteomes" id="UP000319516"/>
    </source>
</evidence>
<dbReference type="RefSeq" id="WP_141786256.1">
    <property type="nucleotide sequence ID" value="NZ_BAAAIK010000001.1"/>
</dbReference>
<evidence type="ECO:0000256" key="1">
    <source>
        <dbReference type="ARBA" id="ARBA00004141"/>
    </source>
</evidence>
<keyword evidence="5 6" id="KW-0472">Membrane</keyword>
<feature type="transmembrane region" description="Helical" evidence="6">
    <location>
        <begin position="101"/>
        <end position="123"/>
    </location>
</feature>
<dbReference type="PANTHER" id="PTHR32322:SF2">
    <property type="entry name" value="EAMA DOMAIN-CONTAINING PROTEIN"/>
    <property type="match status" value="1"/>
</dbReference>
<feature type="transmembrane region" description="Helical" evidence="6">
    <location>
        <begin position="248"/>
        <end position="267"/>
    </location>
</feature>
<dbReference type="PANTHER" id="PTHR32322">
    <property type="entry name" value="INNER MEMBRANE TRANSPORTER"/>
    <property type="match status" value="1"/>
</dbReference>
<dbReference type="GO" id="GO:0016020">
    <property type="term" value="C:membrane"/>
    <property type="evidence" value="ECO:0007669"/>
    <property type="project" value="UniProtKB-SubCell"/>
</dbReference>
<feature type="transmembrane region" description="Helical" evidence="6">
    <location>
        <begin position="273"/>
        <end position="290"/>
    </location>
</feature>
<dbReference type="InterPro" id="IPR037185">
    <property type="entry name" value="EmrE-like"/>
</dbReference>
<evidence type="ECO:0000259" key="7">
    <source>
        <dbReference type="Pfam" id="PF00892"/>
    </source>
</evidence>
<evidence type="ECO:0000256" key="3">
    <source>
        <dbReference type="ARBA" id="ARBA00022692"/>
    </source>
</evidence>
<dbReference type="Proteomes" id="UP000319516">
    <property type="component" value="Unassembled WGS sequence"/>
</dbReference>
<feature type="transmembrane region" description="Helical" evidence="6">
    <location>
        <begin position="215"/>
        <end position="236"/>
    </location>
</feature>
<evidence type="ECO:0000256" key="2">
    <source>
        <dbReference type="ARBA" id="ARBA00007362"/>
    </source>
</evidence>
<feature type="transmembrane region" description="Helical" evidence="6">
    <location>
        <begin position="156"/>
        <end position="176"/>
    </location>
</feature>
<dbReference type="Gene3D" id="1.10.3730.20">
    <property type="match status" value="2"/>
</dbReference>
<name>A0A542YWB1_9MICO</name>
<dbReference type="InterPro" id="IPR050638">
    <property type="entry name" value="AA-Vitamin_Transporters"/>
</dbReference>
<keyword evidence="4 6" id="KW-1133">Transmembrane helix</keyword>
<dbReference type="Pfam" id="PF00892">
    <property type="entry name" value="EamA"/>
    <property type="match status" value="2"/>
</dbReference>
<accession>A0A542YWB1</accession>
<feature type="transmembrane region" description="Helical" evidence="6">
    <location>
        <begin position="46"/>
        <end position="62"/>
    </location>
</feature>
<evidence type="ECO:0000256" key="6">
    <source>
        <dbReference type="SAM" id="Phobius"/>
    </source>
</evidence>
<feature type="transmembrane region" description="Helical" evidence="6">
    <location>
        <begin position="12"/>
        <end position="34"/>
    </location>
</feature>